<dbReference type="VEuPathDB" id="FungiDB:JI435_414310"/>
<gene>
    <name evidence="1" type="ORF">JI435_414310</name>
</gene>
<accession>A0A7U2F735</accession>
<dbReference type="Proteomes" id="UP000663193">
    <property type="component" value="Chromosome 10"/>
</dbReference>
<evidence type="ECO:0000313" key="1">
    <source>
        <dbReference type="EMBL" id="QRC99955.1"/>
    </source>
</evidence>
<dbReference type="EMBL" id="CP069032">
    <property type="protein sequence ID" value="QRC99955.1"/>
    <property type="molecule type" value="Genomic_DNA"/>
</dbReference>
<proteinExistence type="predicted"/>
<keyword evidence="2" id="KW-1185">Reference proteome</keyword>
<reference evidence="2" key="1">
    <citation type="journal article" date="2021" name="BMC Genomics">
        <title>Chromosome-level genome assembly and manually-curated proteome of model necrotroph Parastagonospora nodorum Sn15 reveals a genome-wide trove of candidate effector homologs, and redundancy of virulence-related functions within an accessory chromosome.</title>
        <authorList>
            <person name="Bertazzoni S."/>
            <person name="Jones D.A.B."/>
            <person name="Phan H.T."/>
            <person name="Tan K.-C."/>
            <person name="Hane J.K."/>
        </authorList>
    </citation>
    <scope>NUCLEOTIDE SEQUENCE [LARGE SCALE GENOMIC DNA]</scope>
    <source>
        <strain evidence="2">SN15 / ATCC MYA-4574 / FGSC 10173)</strain>
    </source>
</reference>
<name>A0A7U2F735_PHANO</name>
<dbReference type="AlphaFoldDB" id="A0A7U2F735"/>
<protein>
    <submittedName>
        <fullName evidence="1">Uncharacterized protein</fullName>
    </submittedName>
</protein>
<sequence>MSHASHIHDHGTSASVSFKSDGGADSISFHHWSLCACYDSRLWIVGGLNRNSLWLLYVVLSNLSLSY</sequence>
<evidence type="ECO:0000313" key="2">
    <source>
        <dbReference type="Proteomes" id="UP000663193"/>
    </source>
</evidence>
<organism evidence="1 2">
    <name type="scientific">Phaeosphaeria nodorum (strain SN15 / ATCC MYA-4574 / FGSC 10173)</name>
    <name type="common">Glume blotch fungus</name>
    <name type="synonym">Parastagonospora nodorum</name>
    <dbReference type="NCBI Taxonomy" id="321614"/>
    <lineage>
        <taxon>Eukaryota</taxon>
        <taxon>Fungi</taxon>
        <taxon>Dikarya</taxon>
        <taxon>Ascomycota</taxon>
        <taxon>Pezizomycotina</taxon>
        <taxon>Dothideomycetes</taxon>
        <taxon>Pleosporomycetidae</taxon>
        <taxon>Pleosporales</taxon>
        <taxon>Pleosporineae</taxon>
        <taxon>Phaeosphaeriaceae</taxon>
        <taxon>Parastagonospora</taxon>
    </lineage>
</organism>